<accession>A0A0L8ALN5</accession>
<dbReference type="PANTHER" id="PTHR42663:SF6">
    <property type="entry name" value="HYDROLASE C777.06C-RELATED"/>
    <property type="match status" value="1"/>
</dbReference>
<reference evidence="3" key="1">
    <citation type="submission" date="2014-11" db="EMBL/GenBank/DDBJ databases">
        <title>Genome sequencing of Roseivirga sp. D-25.</title>
        <authorList>
            <person name="Selvaratnam C."/>
            <person name="Thevarajoo S."/>
            <person name="Goh K.M."/>
            <person name="Eee R."/>
            <person name="Chan K.-G."/>
            <person name="Chong C.S."/>
        </authorList>
    </citation>
    <scope>NUCLEOTIDE SEQUENCE [LARGE SCALE GENOMIC DNA]</scope>
    <source>
        <strain evidence="3">D-25</strain>
    </source>
</reference>
<evidence type="ECO:0000313" key="2">
    <source>
        <dbReference type="EMBL" id="KOF03090.1"/>
    </source>
</evidence>
<dbReference type="Proteomes" id="UP000036908">
    <property type="component" value="Unassembled WGS sequence"/>
</dbReference>
<dbReference type="RefSeq" id="WP_053223007.1">
    <property type="nucleotide sequence ID" value="NZ_JSVA01000008.1"/>
</dbReference>
<evidence type="ECO:0000259" key="1">
    <source>
        <dbReference type="Pfam" id="PF12706"/>
    </source>
</evidence>
<dbReference type="Gene3D" id="3.60.15.10">
    <property type="entry name" value="Ribonuclease Z/Hydroxyacylglutathione hydrolase-like"/>
    <property type="match status" value="1"/>
</dbReference>
<dbReference type="OrthoDB" id="9781189at2"/>
<dbReference type="InterPro" id="IPR001279">
    <property type="entry name" value="Metallo-B-lactamas"/>
</dbReference>
<sequence>MKVTFLGTGTSQGIPVIGCTCEVCRSLDFRDKRLRTSIHVEVDGLSIIFDSGPDFRQQILREHITRLDALVFTHEHKDHTAGMDDIRSFNFLQKKDMPVYARKNVVEQLKREFAYIFSENKYPGIPRVEIQEIDNSPFFIEKTKITPIEVSHFQLPVFGFRIKDFTYITDAKTISDKEKDKIRGSKTLVINALQIDEHLSHMTLNEAISLAKEINADHTYFTHLSHRMGTHKKTEKLLPENIEIAYDGLKIEI</sequence>
<dbReference type="SUPFAM" id="SSF56281">
    <property type="entry name" value="Metallo-hydrolase/oxidoreductase"/>
    <property type="match status" value="1"/>
</dbReference>
<dbReference type="AlphaFoldDB" id="A0A0L8ALN5"/>
<proteinExistence type="predicted"/>
<name>A0A0L8ALN5_9BACT</name>
<protein>
    <submittedName>
        <fullName evidence="2">Beta-lactamase</fullName>
    </submittedName>
</protein>
<dbReference type="EMBL" id="JSVA01000008">
    <property type="protein sequence ID" value="KOF03090.1"/>
    <property type="molecule type" value="Genomic_DNA"/>
</dbReference>
<organism evidence="2 3">
    <name type="scientific">Roseivirga seohaensis subsp. aquiponti</name>
    <dbReference type="NCBI Taxonomy" id="1566026"/>
    <lineage>
        <taxon>Bacteria</taxon>
        <taxon>Pseudomonadati</taxon>
        <taxon>Bacteroidota</taxon>
        <taxon>Cytophagia</taxon>
        <taxon>Cytophagales</taxon>
        <taxon>Roseivirgaceae</taxon>
        <taxon>Roseivirga</taxon>
    </lineage>
</organism>
<feature type="domain" description="Metallo-beta-lactamase" evidence="1">
    <location>
        <begin position="47"/>
        <end position="223"/>
    </location>
</feature>
<dbReference type="PANTHER" id="PTHR42663">
    <property type="entry name" value="HYDROLASE C777.06C-RELATED-RELATED"/>
    <property type="match status" value="1"/>
</dbReference>
<dbReference type="PATRIC" id="fig|1566026.4.peg.3243"/>
<dbReference type="Pfam" id="PF12706">
    <property type="entry name" value="Lactamase_B_2"/>
    <property type="match status" value="1"/>
</dbReference>
<evidence type="ECO:0000313" key="3">
    <source>
        <dbReference type="Proteomes" id="UP000036908"/>
    </source>
</evidence>
<gene>
    <name evidence="2" type="ORF">OB69_07075</name>
</gene>
<comment type="caution">
    <text evidence="2">The sequence shown here is derived from an EMBL/GenBank/DDBJ whole genome shotgun (WGS) entry which is preliminary data.</text>
</comment>
<keyword evidence="3" id="KW-1185">Reference proteome</keyword>
<dbReference type="CDD" id="cd16279">
    <property type="entry name" value="metallo-hydrolase-like_MBL-fold"/>
    <property type="match status" value="1"/>
</dbReference>
<dbReference type="InterPro" id="IPR036866">
    <property type="entry name" value="RibonucZ/Hydroxyglut_hydro"/>
</dbReference>